<protein>
    <submittedName>
        <fullName evidence="2">Uncharacterized protein</fullName>
    </submittedName>
</protein>
<gene>
    <name evidence="2" type="ORF">MVEN_00057500</name>
</gene>
<comment type="caution">
    <text evidence="2">The sequence shown here is derived from an EMBL/GenBank/DDBJ whole genome shotgun (WGS) entry which is preliminary data.</text>
</comment>
<dbReference type="OrthoDB" id="3053610at2759"/>
<name>A0A8H7DE00_9AGAR</name>
<feature type="transmembrane region" description="Helical" evidence="1">
    <location>
        <begin position="29"/>
        <end position="55"/>
    </location>
</feature>
<proteinExistence type="predicted"/>
<dbReference type="EMBL" id="JACAZI010000001">
    <property type="protein sequence ID" value="KAF7371994.1"/>
    <property type="molecule type" value="Genomic_DNA"/>
</dbReference>
<keyword evidence="1" id="KW-1133">Transmembrane helix</keyword>
<evidence type="ECO:0000256" key="1">
    <source>
        <dbReference type="SAM" id="Phobius"/>
    </source>
</evidence>
<keyword evidence="1" id="KW-0812">Transmembrane</keyword>
<sequence>MYITRSLRIDQPCSSPRFLFMSGQLDSTYGAWLIALFLGSLLYGMGILQTYIYLFHRPADKPSDKWTVLVVLCALSFPRATPA</sequence>
<organism evidence="2 3">
    <name type="scientific">Mycena venus</name>
    <dbReference type="NCBI Taxonomy" id="2733690"/>
    <lineage>
        <taxon>Eukaryota</taxon>
        <taxon>Fungi</taxon>
        <taxon>Dikarya</taxon>
        <taxon>Basidiomycota</taxon>
        <taxon>Agaricomycotina</taxon>
        <taxon>Agaricomycetes</taxon>
        <taxon>Agaricomycetidae</taxon>
        <taxon>Agaricales</taxon>
        <taxon>Marasmiineae</taxon>
        <taxon>Mycenaceae</taxon>
        <taxon>Mycena</taxon>
    </lineage>
</organism>
<dbReference type="AlphaFoldDB" id="A0A8H7DE00"/>
<accession>A0A8H7DE00</accession>
<keyword evidence="3" id="KW-1185">Reference proteome</keyword>
<evidence type="ECO:0000313" key="3">
    <source>
        <dbReference type="Proteomes" id="UP000620124"/>
    </source>
</evidence>
<evidence type="ECO:0000313" key="2">
    <source>
        <dbReference type="EMBL" id="KAF7371994.1"/>
    </source>
</evidence>
<keyword evidence="1" id="KW-0472">Membrane</keyword>
<reference evidence="2" key="1">
    <citation type="submission" date="2020-05" db="EMBL/GenBank/DDBJ databases">
        <title>Mycena genomes resolve the evolution of fungal bioluminescence.</title>
        <authorList>
            <person name="Tsai I.J."/>
        </authorList>
    </citation>
    <scope>NUCLEOTIDE SEQUENCE</scope>
    <source>
        <strain evidence="2">CCC161011</strain>
    </source>
</reference>
<dbReference type="Proteomes" id="UP000620124">
    <property type="component" value="Unassembled WGS sequence"/>
</dbReference>